<dbReference type="PANTHER" id="PTHR30053:SF12">
    <property type="entry name" value="ELONGATION FACTOR P (EF-P) FAMILY PROTEIN"/>
    <property type="match status" value="1"/>
</dbReference>
<gene>
    <name evidence="9" type="ORF">STAS_33403</name>
</gene>
<evidence type="ECO:0000256" key="6">
    <source>
        <dbReference type="ARBA" id="ARBA00022917"/>
    </source>
</evidence>
<dbReference type="InterPro" id="IPR013185">
    <property type="entry name" value="Transl_elong_KOW-like"/>
</dbReference>
<proteinExistence type="inferred from homology"/>
<dbReference type="GO" id="GO:0003746">
    <property type="term" value="F:translation elongation factor activity"/>
    <property type="evidence" value="ECO:0007669"/>
    <property type="project" value="UniProtKB-KW"/>
</dbReference>
<dbReference type="NCBIfam" id="NF001810">
    <property type="entry name" value="PRK00529.1"/>
    <property type="match status" value="1"/>
</dbReference>
<keyword evidence="10" id="KW-1185">Reference proteome</keyword>
<dbReference type="InterPro" id="IPR011768">
    <property type="entry name" value="Transl_elongation_fac_P"/>
</dbReference>
<comment type="pathway">
    <text evidence="2">Protein biosynthesis; polypeptide chain elongation.</text>
</comment>
<sequence>MWAMDLFVLKNLWYCSEFLHVKPGKGAAFVRTMLRNYVTGNQVEKTFRAGSKIEEADIFKETKQFSYKDGAQYVFMDLTTYEEYRLNESDVGDKSMWLKEGMDCNLLFWKDKIIDFELPNIVKLTVVQVDPGIKGDTVQGGSKPATLETGAVVTVPLFINIGDEILVDTRTGHQILRLFHGSLDRLLYGRSDGPPLDWNCRMKVALCTAQGLTFLHEEGPIQAMFHDFSTSNIQIDKDFSAKLSGYGCIGHIPETDISSSSVAVANLSVETLERGLLTPKSNVWSFGIVLLELLTGCPLSQLKGRFPARAARTVADIAQRCLQADPSDRPTMRVIVEHLKTIQDLKYASRFPLQEPGKIGGKQMFRSPSLNGIVPKATRSNLSPSPPSARPKSVTPSHGLPLALPPRSSSYTLLLEESDRQESRRFSSSSTVCRLSVKDFDS</sequence>
<evidence type="ECO:0000256" key="3">
    <source>
        <dbReference type="ARBA" id="ARBA00009479"/>
    </source>
</evidence>
<dbReference type="SMART" id="SM00219">
    <property type="entry name" value="TyrKc"/>
    <property type="match status" value="1"/>
</dbReference>
<dbReference type="PROSITE" id="PS50011">
    <property type="entry name" value="PROTEIN_KINASE_DOM"/>
    <property type="match status" value="1"/>
</dbReference>
<dbReference type="GO" id="GO:0005829">
    <property type="term" value="C:cytosol"/>
    <property type="evidence" value="ECO:0007669"/>
    <property type="project" value="UniProtKB-ARBA"/>
</dbReference>
<dbReference type="OrthoDB" id="7025426at2759"/>
<accession>A0A5A7RE47</accession>
<comment type="similarity">
    <text evidence="3">Belongs to the elongation factor P family.</text>
</comment>
<dbReference type="EMBL" id="BKCP01012181">
    <property type="protein sequence ID" value="GER55718.1"/>
    <property type="molecule type" value="Genomic_DNA"/>
</dbReference>
<comment type="caution">
    <text evidence="9">The sequence shown here is derived from an EMBL/GenBank/DDBJ whole genome shotgun (WGS) entry which is preliminary data.</text>
</comment>
<dbReference type="PROSITE" id="PS01275">
    <property type="entry name" value="EFP"/>
    <property type="match status" value="1"/>
</dbReference>
<dbReference type="FunFam" id="2.40.50.140:FF:000004">
    <property type="entry name" value="Elongation factor P"/>
    <property type="match status" value="1"/>
</dbReference>
<dbReference type="NCBIfam" id="TIGR00038">
    <property type="entry name" value="efp"/>
    <property type="match status" value="1"/>
</dbReference>
<dbReference type="SUPFAM" id="SSF50104">
    <property type="entry name" value="Translation proteins SH3-like domain"/>
    <property type="match status" value="1"/>
</dbReference>
<dbReference type="SUPFAM" id="SSF56112">
    <property type="entry name" value="Protein kinase-like (PK-like)"/>
    <property type="match status" value="1"/>
</dbReference>
<dbReference type="FunFam" id="2.40.50.140:FF:000009">
    <property type="entry name" value="Elongation factor P"/>
    <property type="match status" value="1"/>
</dbReference>
<dbReference type="GO" id="GO:0043043">
    <property type="term" value="P:peptide biosynthetic process"/>
    <property type="evidence" value="ECO:0007669"/>
    <property type="project" value="InterPro"/>
</dbReference>
<dbReference type="InterPro" id="IPR013852">
    <property type="entry name" value="Transl_elong_P/YeiP_CS"/>
</dbReference>
<dbReference type="InterPro" id="IPR014722">
    <property type="entry name" value="Rib_uL2_dom2"/>
</dbReference>
<dbReference type="Gene3D" id="1.10.510.10">
    <property type="entry name" value="Transferase(Phosphotransferase) domain 1"/>
    <property type="match status" value="1"/>
</dbReference>
<dbReference type="HAMAP" id="MF_00141">
    <property type="entry name" value="EF_P"/>
    <property type="match status" value="1"/>
</dbReference>
<evidence type="ECO:0000256" key="1">
    <source>
        <dbReference type="ARBA" id="ARBA00004496"/>
    </source>
</evidence>
<dbReference type="InterPro" id="IPR011009">
    <property type="entry name" value="Kinase-like_dom_sf"/>
</dbReference>
<dbReference type="SMART" id="SM01185">
    <property type="entry name" value="EFP"/>
    <property type="match status" value="1"/>
</dbReference>
<dbReference type="InterPro" id="IPR001245">
    <property type="entry name" value="Ser-Thr/Tyr_kinase_cat_dom"/>
</dbReference>
<dbReference type="UniPathway" id="UPA00345"/>
<dbReference type="InterPro" id="IPR020635">
    <property type="entry name" value="Tyr_kinase_cat_dom"/>
</dbReference>
<dbReference type="Gene3D" id="2.40.50.140">
    <property type="entry name" value="Nucleic acid-binding proteins"/>
    <property type="match status" value="2"/>
</dbReference>
<evidence type="ECO:0000256" key="2">
    <source>
        <dbReference type="ARBA" id="ARBA00004815"/>
    </source>
</evidence>
<reference evidence="10" key="1">
    <citation type="journal article" date="2019" name="Curr. Biol.">
        <title>Genome Sequence of Striga asiatica Provides Insight into the Evolution of Plant Parasitism.</title>
        <authorList>
            <person name="Yoshida S."/>
            <person name="Kim S."/>
            <person name="Wafula E.K."/>
            <person name="Tanskanen J."/>
            <person name="Kim Y.M."/>
            <person name="Honaas L."/>
            <person name="Yang Z."/>
            <person name="Spallek T."/>
            <person name="Conn C.E."/>
            <person name="Ichihashi Y."/>
            <person name="Cheong K."/>
            <person name="Cui S."/>
            <person name="Der J.P."/>
            <person name="Gundlach H."/>
            <person name="Jiao Y."/>
            <person name="Hori C."/>
            <person name="Ishida J.K."/>
            <person name="Kasahara H."/>
            <person name="Kiba T."/>
            <person name="Kim M.S."/>
            <person name="Koo N."/>
            <person name="Laohavisit A."/>
            <person name="Lee Y.H."/>
            <person name="Lumba S."/>
            <person name="McCourt P."/>
            <person name="Mortimer J.C."/>
            <person name="Mutuku J.M."/>
            <person name="Nomura T."/>
            <person name="Sasaki-Sekimoto Y."/>
            <person name="Seto Y."/>
            <person name="Wang Y."/>
            <person name="Wakatake T."/>
            <person name="Sakakibara H."/>
            <person name="Demura T."/>
            <person name="Yamaguchi S."/>
            <person name="Yoneyama K."/>
            <person name="Manabe R.I."/>
            <person name="Nelson D.C."/>
            <person name="Schulman A.H."/>
            <person name="Timko M.P."/>
            <person name="dePamphilis C.W."/>
            <person name="Choi D."/>
            <person name="Shirasu K."/>
        </authorList>
    </citation>
    <scope>NUCLEOTIDE SEQUENCE [LARGE SCALE GENOMIC DNA]</scope>
    <source>
        <strain evidence="10">cv. UVA1</strain>
    </source>
</reference>
<evidence type="ECO:0000256" key="7">
    <source>
        <dbReference type="SAM" id="MobiDB-lite"/>
    </source>
</evidence>
<protein>
    <submittedName>
        <fullName evidence="9">Elongation factor P</fullName>
    </submittedName>
</protein>
<evidence type="ECO:0000256" key="5">
    <source>
        <dbReference type="ARBA" id="ARBA00022768"/>
    </source>
</evidence>
<dbReference type="SUPFAM" id="SSF50249">
    <property type="entry name" value="Nucleic acid-binding proteins"/>
    <property type="match status" value="2"/>
</dbReference>
<dbReference type="InterPro" id="IPR001059">
    <property type="entry name" value="Transl_elong_P/YeiP_cen"/>
</dbReference>
<evidence type="ECO:0000259" key="8">
    <source>
        <dbReference type="PROSITE" id="PS50011"/>
    </source>
</evidence>
<comment type="subcellular location">
    <subcellularLocation>
        <location evidence="1">Cytoplasm</location>
    </subcellularLocation>
</comment>
<evidence type="ECO:0000313" key="10">
    <source>
        <dbReference type="Proteomes" id="UP000325081"/>
    </source>
</evidence>
<evidence type="ECO:0000256" key="4">
    <source>
        <dbReference type="ARBA" id="ARBA00022490"/>
    </source>
</evidence>
<dbReference type="PANTHER" id="PTHR30053">
    <property type="entry name" value="ELONGATION FACTOR P"/>
    <property type="match status" value="1"/>
</dbReference>
<dbReference type="CDD" id="cd05794">
    <property type="entry name" value="S1_EF-P_repeat_2"/>
    <property type="match status" value="1"/>
</dbReference>
<keyword evidence="6" id="KW-0648">Protein biosynthesis</keyword>
<dbReference type="CDD" id="cd04470">
    <property type="entry name" value="S1_EF-P_repeat_1"/>
    <property type="match status" value="1"/>
</dbReference>
<feature type="domain" description="Protein kinase" evidence="8">
    <location>
        <begin position="47"/>
        <end position="341"/>
    </location>
</feature>
<name>A0A5A7RE47_STRAF</name>
<dbReference type="Pfam" id="PF08207">
    <property type="entry name" value="EFP_N"/>
    <property type="match status" value="1"/>
</dbReference>
<dbReference type="AlphaFoldDB" id="A0A5A7RE47"/>
<evidence type="ECO:0000313" key="9">
    <source>
        <dbReference type="EMBL" id="GER55718.1"/>
    </source>
</evidence>
<dbReference type="InterPro" id="IPR012340">
    <property type="entry name" value="NA-bd_OB-fold"/>
</dbReference>
<dbReference type="GO" id="GO:0005524">
    <property type="term" value="F:ATP binding"/>
    <property type="evidence" value="ECO:0007669"/>
    <property type="project" value="InterPro"/>
</dbReference>
<dbReference type="InterPro" id="IPR008991">
    <property type="entry name" value="Translation_prot_SH3-like_sf"/>
</dbReference>
<dbReference type="Gene3D" id="2.30.30.30">
    <property type="match status" value="1"/>
</dbReference>
<dbReference type="Pfam" id="PF07714">
    <property type="entry name" value="PK_Tyr_Ser-Thr"/>
    <property type="match status" value="1"/>
</dbReference>
<dbReference type="Pfam" id="PF09285">
    <property type="entry name" value="Elong-fact-P_C"/>
    <property type="match status" value="1"/>
</dbReference>
<dbReference type="InterPro" id="IPR020599">
    <property type="entry name" value="Transl_elong_fac_P/YeiP"/>
</dbReference>
<dbReference type="InterPro" id="IPR015365">
    <property type="entry name" value="Elong-fact-P_C"/>
</dbReference>
<organism evidence="9 10">
    <name type="scientific">Striga asiatica</name>
    <name type="common">Asiatic witchweed</name>
    <name type="synonym">Buchnera asiatica</name>
    <dbReference type="NCBI Taxonomy" id="4170"/>
    <lineage>
        <taxon>Eukaryota</taxon>
        <taxon>Viridiplantae</taxon>
        <taxon>Streptophyta</taxon>
        <taxon>Embryophyta</taxon>
        <taxon>Tracheophyta</taxon>
        <taxon>Spermatophyta</taxon>
        <taxon>Magnoliopsida</taxon>
        <taxon>eudicotyledons</taxon>
        <taxon>Gunneridae</taxon>
        <taxon>Pentapetalae</taxon>
        <taxon>asterids</taxon>
        <taxon>lamiids</taxon>
        <taxon>Lamiales</taxon>
        <taxon>Orobanchaceae</taxon>
        <taxon>Buchnereae</taxon>
        <taxon>Striga</taxon>
    </lineage>
</organism>
<dbReference type="SMART" id="SM00841">
    <property type="entry name" value="Elong-fact-P_C"/>
    <property type="match status" value="1"/>
</dbReference>
<dbReference type="Pfam" id="PF01132">
    <property type="entry name" value="EFP"/>
    <property type="match status" value="1"/>
</dbReference>
<keyword evidence="5 9" id="KW-0251">Elongation factor</keyword>
<dbReference type="Proteomes" id="UP000325081">
    <property type="component" value="Unassembled WGS sequence"/>
</dbReference>
<feature type="region of interest" description="Disordered" evidence="7">
    <location>
        <begin position="373"/>
        <end position="406"/>
    </location>
</feature>
<dbReference type="InterPro" id="IPR000719">
    <property type="entry name" value="Prot_kinase_dom"/>
</dbReference>
<keyword evidence="4" id="KW-0963">Cytoplasm</keyword>
<dbReference type="GO" id="GO:0004713">
    <property type="term" value="F:protein tyrosine kinase activity"/>
    <property type="evidence" value="ECO:0007669"/>
    <property type="project" value="InterPro"/>
</dbReference>